<keyword evidence="4" id="KW-0804">Transcription</keyword>
<keyword evidence="3 5" id="KW-0238">DNA-binding</keyword>
<dbReference type="GO" id="GO:0003700">
    <property type="term" value="F:DNA-binding transcription factor activity"/>
    <property type="evidence" value="ECO:0007669"/>
    <property type="project" value="TreeGrafter"/>
</dbReference>
<evidence type="ECO:0000256" key="3">
    <source>
        <dbReference type="ARBA" id="ARBA00023125"/>
    </source>
</evidence>
<dbReference type="InterPro" id="IPR001647">
    <property type="entry name" value="HTH_TetR"/>
</dbReference>
<dbReference type="Pfam" id="PF00440">
    <property type="entry name" value="TetR_N"/>
    <property type="match status" value="1"/>
</dbReference>
<dbReference type="PANTHER" id="PTHR30055:SF226">
    <property type="entry name" value="HTH-TYPE TRANSCRIPTIONAL REGULATOR PKSA"/>
    <property type="match status" value="1"/>
</dbReference>
<dbReference type="PANTHER" id="PTHR30055">
    <property type="entry name" value="HTH-TYPE TRANSCRIPTIONAL REGULATOR RUTR"/>
    <property type="match status" value="1"/>
</dbReference>
<dbReference type="InterPro" id="IPR050109">
    <property type="entry name" value="HTH-type_TetR-like_transc_reg"/>
</dbReference>
<dbReference type="PROSITE" id="PS50977">
    <property type="entry name" value="HTH_TETR_2"/>
    <property type="match status" value="1"/>
</dbReference>
<accession>A0A2U8GRQ9</accession>
<feature type="DNA-binding region" description="H-T-H motif" evidence="5">
    <location>
        <begin position="38"/>
        <end position="57"/>
    </location>
</feature>
<reference evidence="7 8" key="1">
    <citation type="submission" date="2017-06" db="EMBL/GenBank/DDBJ databases">
        <title>Azoarcus.</title>
        <authorList>
            <person name="Woo J.-H."/>
            <person name="Kim H.-S."/>
        </authorList>
    </citation>
    <scope>NUCLEOTIDE SEQUENCE [LARGE SCALE GENOMIC DNA]</scope>
    <source>
        <strain evidence="7 8">TSPY31</strain>
    </source>
</reference>
<evidence type="ECO:0000313" key="7">
    <source>
        <dbReference type="EMBL" id="AWI76170.1"/>
    </source>
</evidence>
<dbReference type="SUPFAM" id="SSF46689">
    <property type="entry name" value="Homeodomain-like"/>
    <property type="match status" value="1"/>
</dbReference>
<dbReference type="Gene3D" id="1.10.357.10">
    <property type="entry name" value="Tetracycline Repressor, domain 2"/>
    <property type="match status" value="1"/>
</dbReference>
<sequence length="212" mass="22686">MNAEAHTPADCSRAEARRAQILAAASDCFRAHGFHGASISQISKSAGMSAGHIYHYFENKEAIIAAIVAHDLDELLTLSATWRAADDILEAMIDGVVEGVKENLERGKAVLKLEILAEASRNPEIAVIVRNASKCCNENITDILRLARGAKGLSTDDETITNMVEILATLFEGVLARSVRNPDLDADQFADAFQSVVRSLIAGPGFATSPPV</sequence>
<organism evidence="7 8">
    <name type="scientific">Parazoarcus communis</name>
    <dbReference type="NCBI Taxonomy" id="41977"/>
    <lineage>
        <taxon>Bacteria</taxon>
        <taxon>Pseudomonadati</taxon>
        <taxon>Pseudomonadota</taxon>
        <taxon>Betaproteobacteria</taxon>
        <taxon>Rhodocyclales</taxon>
        <taxon>Zoogloeaceae</taxon>
        <taxon>Parazoarcus</taxon>
    </lineage>
</organism>
<dbReference type="InterPro" id="IPR009057">
    <property type="entry name" value="Homeodomain-like_sf"/>
</dbReference>
<keyword evidence="8" id="KW-1185">Reference proteome</keyword>
<dbReference type="EMBL" id="CP022187">
    <property type="protein sequence ID" value="AWI76170.1"/>
    <property type="molecule type" value="Genomic_DNA"/>
</dbReference>
<dbReference type="PRINTS" id="PR00455">
    <property type="entry name" value="HTHTETR"/>
</dbReference>
<evidence type="ECO:0000256" key="2">
    <source>
        <dbReference type="ARBA" id="ARBA00023015"/>
    </source>
</evidence>
<evidence type="ECO:0000256" key="1">
    <source>
        <dbReference type="ARBA" id="ARBA00022491"/>
    </source>
</evidence>
<dbReference type="SUPFAM" id="SSF48498">
    <property type="entry name" value="Tetracyclin repressor-like, C-terminal domain"/>
    <property type="match status" value="1"/>
</dbReference>
<dbReference type="KEGG" id="acom:CEW83_13840"/>
<dbReference type="AlphaFoldDB" id="A0A2U8GRQ9"/>
<evidence type="ECO:0000256" key="5">
    <source>
        <dbReference type="PROSITE-ProRule" id="PRU00335"/>
    </source>
</evidence>
<dbReference type="Proteomes" id="UP000244930">
    <property type="component" value="Chromosome"/>
</dbReference>
<evidence type="ECO:0000259" key="6">
    <source>
        <dbReference type="PROSITE" id="PS50977"/>
    </source>
</evidence>
<name>A0A2U8GRQ9_9RHOO</name>
<keyword evidence="1" id="KW-0678">Repressor</keyword>
<protein>
    <submittedName>
        <fullName evidence="7">TetR family transcriptional regulator</fullName>
    </submittedName>
</protein>
<dbReference type="Pfam" id="PF13977">
    <property type="entry name" value="TetR_C_6"/>
    <property type="match status" value="1"/>
</dbReference>
<dbReference type="InterPro" id="IPR036271">
    <property type="entry name" value="Tet_transcr_reg_TetR-rel_C_sf"/>
</dbReference>
<evidence type="ECO:0000256" key="4">
    <source>
        <dbReference type="ARBA" id="ARBA00023163"/>
    </source>
</evidence>
<dbReference type="RefSeq" id="WP_108949873.1">
    <property type="nucleotide sequence ID" value="NZ_CP022187.1"/>
</dbReference>
<feature type="domain" description="HTH tetR-type" evidence="6">
    <location>
        <begin position="15"/>
        <end position="75"/>
    </location>
</feature>
<evidence type="ECO:0000313" key="8">
    <source>
        <dbReference type="Proteomes" id="UP000244930"/>
    </source>
</evidence>
<keyword evidence="2" id="KW-0805">Transcription regulation</keyword>
<gene>
    <name evidence="7" type="ORF">CEW83_13840</name>
</gene>
<proteinExistence type="predicted"/>
<dbReference type="GO" id="GO:0000976">
    <property type="term" value="F:transcription cis-regulatory region binding"/>
    <property type="evidence" value="ECO:0007669"/>
    <property type="project" value="TreeGrafter"/>
</dbReference>
<dbReference type="InterPro" id="IPR039538">
    <property type="entry name" value="BetI_C"/>
</dbReference>